<feature type="region of interest" description="Disordered" evidence="1">
    <location>
        <begin position="252"/>
        <end position="286"/>
    </location>
</feature>
<comment type="caution">
    <text evidence="2">The sequence shown here is derived from an EMBL/GenBank/DDBJ whole genome shotgun (WGS) entry which is preliminary data.</text>
</comment>
<evidence type="ECO:0000313" key="2">
    <source>
        <dbReference type="EMBL" id="MCL9685301.1"/>
    </source>
</evidence>
<dbReference type="AlphaFoldDB" id="A0A9X2D2J9"/>
<dbReference type="EMBL" id="JAJKBJ010000022">
    <property type="protein sequence ID" value="MCL9685301.1"/>
    <property type="molecule type" value="Genomic_DNA"/>
</dbReference>
<organism evidence="2 3">
    <name type="scientific">Legionella maioricensis</name>
    <dbReference type="NCBI Taxonomy" id="2896528"/>
    <lineage>
        <taxon>Bacteria</taxon>
        <taxon>Pseudomonadati</taxon>
        <taxon>Pseudomonadota</taxon>
        <taxon>Gammaproteobacteria</taxon>
        <taxon>Legionellales</taxon>
        <taxon>Legionellaceae</taxon>
        <taxon>Legionella</taxon>
    </lineage>
</organism>
<dbReference type="RefSeq" id="WP_250423424.1">
    <property type="nucleotide sequence ID" value="NZ_JAJKBJ010000022.1"/>
</dbReference>
<sequence>MADLTPLNPLTKKQSQDTVVEPKLMEDSPLKLNINKLNKEKEKKDAAEEAVKVRCKTCFKEIYPQRKCFGHGGGGGGDNDDELQDGESQGYEPEPFENTSSADQIISEELLIDEGIELLGGAGQQTEEEPQFDLERIMELVVFNNDSGKGILTIRAKPGHLVDDEKEIEEFLKAIEAVFEQFKSDLKKQGIAVDDFTCIHNKNELIIRIPVPKYFDAFIQDLTAKKLLPSENTKQNDQTPNVSSGLNPFAITPCPAMSKKEDLEEAQRSGLSPFSMELKPKFTIDS</sequence>
<keyword evidence="3" id="KW-1185">Reference proteome</keyword>
<feature type="compositionally biased region" description="Basic and acidic residues" evidence="1">
    <location>
        <begin position="258"/>
        <end position="267"/>
    </location>
</feature>
<feature type="region of interest" description="Disordered" evidence="1">
    <location>
        <begin position="69"/>
        <end position="99"/>
    </location>
</feature>
<name>A0A9X2D2J9_9GAMM</name>
<gene>
    <name evidence="2" type="ORF">LOX96_14445</name>
</gene>
<proteinExistence type="predicted"/>
<reference evidence="2" key="1">
    <citation type="submission" date="2021-11" db="EMBL/GenBank/DDBJ databases">
        <title>Legionella maioricencis sp. nov., a new species isolated from hot water samples in Mallorca.</title>
        <authorList>
            <person name="Crespi S."/>
            <person name="Drasar V."/>
            <person name="Salva-Serra F."/>
            <person name="Jaen-Luchoro D."/>
            <person name="Pineiro-Iglesias B."/>
            <person name="Aliaga F."/>
            <person name="Fernandez-Juarez V."/>
            <person name="Coll G."/>
            <person name="Moore E.R.B."/>
            <person name="Bennasar-Figueras A."/>
        </authorList>
    </citation>
    <scope>NUCLEOTIDE SEQUENCE</scope>
    <source>
        <strain evidence="2">HCPI-6</strain>
    </source>
</reference>
<evidence type="ECO:0000256" key="1">
    <source>
        <dbReference type="SAM" id="MobiDB-lite"/>
    </source>
</evidence>
<accession>A0A9X2D2J9</accession>
<feature type="region of interest" description="Disordered" evidence="1">
    <location>
        <begin position="1"/>
        <end position="24"/>
    </location>
</feature>
<protein>
    <submittedName>
        <fullName evidence="2">Uncharacterized protein</fullName>
    </submittedName>
</protein>
<dbReference type="Proteomes" id="UP001139721">
    <property type="component" value="Unassembled WGS sequence"/>
</dbReference>
<evidence type="ECO:0000313" key="3">
    <source>
        <dbReference type="Proteomes" id="UP001139721"/>
    </source>
</evidence>